<dbReference type="InterPro" id="IPR027912">
    <property type="entry name" value="CFAP54"/>
</dbReference>
<reference evidence="4 5" key="1">
    <citation type="journal article" date="2014" name="Genome Biol. Evol.">
        <title>The secreted proteins of Achlya hypogyna and Thraustotheca clavata identify the ancestral oomycete secretome and reveal gene acquisitions by horizontal gene transfer.</title>
        <authorList>
            <person name="Misner I."/>
            <person name="Blouin N."/>
            <person name="Leonard G."/>
            <person name="Richards T.A."/>
            <person name="Lane C.E."/>
        </authorList>
    </citation>
    <scope>NUCLEOTIDE SEQUENCE [LARGE SCALE GENOMIC DNA]</scope>
    <source>
        <strain evidence="4 5">ATCC 48635</strain>
    </source>
</reference>
<dbReference type="InterPro" id="IPR001763">
    <property type="entry name" value="Rhodanese-like_dom"/>
</dbReference>
<keyword evidence="5" id="KW-1185">Reference proteome</keyword>
<gene>
    <name evidence="4" type="ORF">ACHHYP_00938</name>
</gene>
<feature type="region of interest" description="Disordered" evidence="2">
    <location>
        <begin position="1224"/>
        <end position="1252"/>
    </location>
</feature>
<dbReference type="GO" id="GO:0060271">
    <property type="term" value="P:cilium assembly"/>
    <property type="evidence" value="ECO:0007669"/>
    <property type="project" value="TreeGrafter"/>
</dbReference>
<comment type="caution">
    <text evidence="4">The sequence shown here is derived from an EMBL/GenBank/DDBJ whole genome shotgun (WGS) entry which is preliminary data.</text>
</comment>
<dbReference type="OrthoDB" id="2104158at2759"/>
<dbReference type="PROSITE" id="PS50206">
    <property type="entry name" value="RHODANESE_3"/>
    <property type="match status" value="1"/>
</dbReference>
<dbReference type="PANTHER" id="PTHR33487:SF1">
    <property type="entry name" value="CILIA- AND FLAGELLA-ASSOCIATED PROTEIN 54"/>
    <property type="match status" value="1"/>
</dbReference>
<proteinExistence type="predicted"/>
<name>A0A1V9Z9W8_ACHHY</name>
<organism evidence="4 5">
    <name type="scientific">Achlya hypogyna</name>
    <name type="common">Oomycete</name>
    <name type="synonym">Protoachlya hypogyna</name>
    <dbReference type="NCBI Taxonomy" id="1202772"/>
    <lineage>
        <taxon>Eukaryota</taxon>
        <taxon>Sar</taxon>
        <taxon>Stramenopiles</taxon>
        <taxon>Oomycota</taxon>
        <taxon>Saprolegniomycetes</taxon>
        <taxon>Saprolegniales</taxon>
        <taxon>Achlyaceae</taxon>
        <taxon>Achlya</taxon>
    </lineage>
</organism>
<dbReference type="Pfam" id="PF14858">
    <property type="entry name" value="CFAP54_N"/>
    <property type="match status" value="1"/>
</dbReference>
<accession>A0A1V9Z9W8</accession>
<dbReference type="EMBL" id="JNBR01000352">
    <property type="protein sequence ID" value="OQR94759.1"/>
    <property type="molecule type" value="Genomic_DNA"/>
</dbReference>
<evidence type="ECO:0000313" key="4">
    <source>
        <dbReference type="EMBL" id="OQR94759.1"/>
    </source>
</evidence>
<evidence type="ECO:0000313" key="5">
    <source>
        <dbReference type="Proteomes" id="UP000243579"/>
    </source>
</evidence>
<evidence type="ECO:0000259" key="3">
    <source>
        <dbReference type="PROSITE" id="PS50206"/>
    </source>
</evidence>
<feature type="coiled-coil region" evidence="1">
    <location>
        <begin position="2465"/>
        <end position="2492"/>
    </location>
</feature>
<sequence length="2558" mass="277686">MGKEVVDESVLAANYTHDAHEILASIKETKSRKFSDLGNDAPSPEVGYYGGLGHKLQQLLHDMQAQLSLPLVIELFVTFGNDFFLIHEYTVGQVLFGRALELYTNIDAPTLVAQLLHIRARYASTLCSIQQLQLRDARVAYPSTLAALVVGLKALQSGLAAAVGLAVSPQVQADKSAHAACIGHVLQGSVHIMSVCTPLQTLGFEADVLPYMKYATLALDSLIHLCTVQFIAWRCHIYMAIAAAYDALALKHPTKRDALWKSAVAALDMGLKRVQRLRQEEELDLPLPEATDATLKAAERDLLIARFPLVKCAKATGAPLQLAVSRSDIDAAFADPVARVRAMLKCLAVRSPSQWVYFGHWISDAEAPPVVALSTADADALLTALLTLDAVMTVDEHALLLKLCFRYRHWDHFVATHVALAPRLDGPSLARAETELFHAFFELVHDTPRVDVRALKVAEIDALVQHLAAAARNSRLCALRRDVLAEMILALWHAYVCPVLALLDERLLGAPRLGVLERAAKDLLFAVHRVAHAIDLDDVVWRATVALRLGRLLADVDDPRVGVQVLRSSLDVVARARSTFVDATVHTEVTATAAGRAQLHSAACGASIAAQAYVPPDGPTRGSVFQQQHLNRLVACLETDLALLLYELEYDDLSSAVTRHPARAVLALEARLLAECNKNDYRRGLLLLQAARRRAKGTLAIATTSHSAIVGREEQDMCLAEALVCFDAMRADERDRREAAEPPEVVPHAHMKPAAPRLATRGSMFVTLRLAPFKPLRRTVAYFMLYGKVTGAGTDVSLNNMGYPGTGTAIDPQHPEVTVTGLLPNESYVFAVAAYDVEDNLIEGIGATSRPVLTLHPHVLPYCYGLLAHVACDLHHMGIAAQAATAMYSEFVAEAPTSADSDRWRCNPLFAHALRLERIPDAAPRGAIAEYPMQVLHVFLRALSILIGPELGCAEMDGRLPEAVVSAQLHVLSMINKGMLALEVAALTGHAEYMAAVAHRLYRLMVPLLHLPSSGGLLLQPLVMILETLQIVPEKHWDDALHATYMCTAYELLRLATEKGEFKAVQACLKLKHESLKHVNAPLLPPFQTPRREAQGLRDTIFLQSHWMEQLDLSAATVITAAPEDKGKVAKATPRDDTKASELHIEEALPSLAHMAKAAADLRTYFVHHRDYVPYICRVAHLGLVRGEKGVDAVLHGVHWSSRLHLSPAAKELLQHLQLHSLVPDPPVAEPPASARPDGEGHMADAPPPATPRDVVLDVSDREVYLWSGQICFLRAMVHSAALFPVDDSPVNYVQGPDHDLSWLYLSPPEAPLPPTYGSIEGSACNESAVALLREMAPATQLFYHARAWPSLVEAVRGVWNGLWAAWVSPLAFHDAGYDWRPLFVCVMRLLDMLDSTTFGVTYDDVDVLARELDAVDIERPPVASTAALQAAAQATPDLDLAWVVRLAVLALQVLCTAREWQRLVVLGKRVHVLCGGVAAFSELVLPWVVFAQAQRTDAQVALVRTTAADLAAFVKAFEDAQAKKKKKRSRLVVHEVVSDEERAFLDERAAREAHVTALMAFQRVLHAHGALLQSWLDLLNRSKSMCLQALQRAEKCVTRRLVLNDADVDWRDVLTAFKACVGLCRQKRATLLLTQALMEQGDYLFAEDDRVGAAKAWTDAVDAVFGALDATLHWRELLADPGRLTQDGDGMLCTLLCVHVLGKLAWTTHGDNVHARLECALLGSAVFSKFFTSSLPHPDVGRPATFAPYTPMELLPTIASLPLKLAHPASLVLAITTLVETLLSQKQFVEALPLATGLGVLTARYMRDARGAMLAQRMKAEACIGAGYMSCACTLLTGLLGPPIAFVNAKRVGDCENEAAFRWLCDFSVERAVAELLPAVGIRAAHLVALTVLRWMAALAGHEGPTPQGAALKSALNQAAAALQASATKAPVALSDAQPSPTKPSPREAEAAVAPEPETLDARDVAKLSCECDLLVSSVALQDGLVETARTVLARCMKLYEAQPKVSVDDSSFTGLSTELNMGFWLQCRLVGVRCDVAQGHYDDAIALVGIALDEAQTVKDRVVSRQLRALRVQASLLRGNRASALDEARVWVAKDDLALPLPARVEVLAGLSACHRTDAMSAASPTDHVAALRESVAAIVAAVATTNALLERQGWMGLKYTPAQARLVNVYHPFVSIFVVVKTLYVARSLDLYRASPAEVNPGALLPSIQDALTALGHVCSPPNHLRPLLLFFKGAVLRRSEGGSAAEATDAFTEALALWIKDGGHPRQLMHAACMELVVLFGDCGDTPASCHYLQLACKLQDQLHTLWNTSALNATSATGLGTLPPFLQQEILASAKTTAAAPTMEQLGYLVLPYFVAIAREHDVVFDLALAAQLHRSHSTLHAFLAANHAGYAKLCLSGVPPVPKDSPEIPGGLVCVQWLQTAPEAGAMYYVLGTATHAHDTRFADAPILSRKCDLNWSAVRAVKGAIARLRHKLQDKEDRVGKVQGDLDSVLAQISLLFQGEESSGPHAIGCTLDDVALLERVFCTSRGINAPHNAICYFLRRALATPETPRE</sequence>
<feature type="domain" description="Rhodanese" evidence="3">
    <location>
        <begin position="1458"/>
        <end position="1490"/>
    </location>
</feature>
<dbReference type="PANTHER" id="PTHR33487">
    <property type="entry name" value="CILIA- AND FLAGELLA-ASSOCIATED PROTEIN 54"/>
    <property type="match status" value="1"/>
</dbReference>
<feature type="region of interest" description="Disordered" evidence="2">
    <location>
        <begin position="1933"/>
        <end position="1957"/>
    </location>
</feature>
<dbReference type="Proteomes" id="UP000243579">
    <property type="component" value="Unassembled WGS sequence"/>
</dbReference>
<evidence type="ECO:0000256" key="2">
    <source>
        <dbReference type="SAM" id="MobiDB-lite"/>
    </source>
</evidence>
<protein>
    <recommendedName>
        <fullName evidence="3">Rhodanese domain-containing protein</fullName>
    </recommendedName>
</protein>
<dbReference type="STRING" id="1202772.A0A1V9Z9W8"/>
<keyword evidence="1" id="KW-0175">Coiled coil</keyword>
<evidence type="ECO:0000256" key="1">
    <source>
        <dbReference type="SAM" id="Coils"/>
    </source>
</evidence>